<name>A0A1H0HN25_9HYPH</name>
<keyword evidence="3" id="KW-1185">Reference proteome</keyword>
<evidence type="ECO:0000313" key="2">
    <source>
        <dbReference type="EMBL" id="SDO20221.1"/>
    </source>
</evidence>
<accession>A0A1H0HN25</accession>
<dbReference type="EMBL" id="FNJC01000001">
    <property type="protein sequence ID" value="SDO20221.1"/>
    <property type="molecule type" value="Genomic_DNA"/>
</dbReference>
<feature type="compositionally biased region" description="Basic and acidic residues" evidence="1">
    <location>
        <begin position="7"/>
        <end position="22"/>
    </location>
</feature>
<protein>
    <recommendedName>
        <fullName evidence="4">DUF5666 domain-containing protein</fullName>
    </recommendedName>
</protein>
<evidence type="ECO:0000256" key="1">
    <source>
        <dbReference type="SAM" id="MobiDB-lite"/>
    </source>
</evidence>
<evidence type="ECO:0008006" key="4">
    <source>
        <dbReference type="Google" id="ProtNLM"/>
    </source>
</evidence>
<reference evidence="2 3" key="1">
    <citation type="submission" date="2016-10" db="EMBL/GenBank/DDBJ databases">
        <authorList>
            <person name="Varghese N."/>
            <person name="Submissions S."/>
        </authorList>
    </citation>
    <scope>NUCLEOTIDE SEQUENCE [LARGE SCALE GENOMIC DNA]</scope>
    <source>
        <strain evidence="2 3">CGMCC 1.6497</strain>
    </source>
</reference>
<comment type="caution">
    <text evidence="2">The sequence shown here is derived from an EMBL/GenBank/DDBJ whole genome shotgun (WGS) entry which is preliminary data.</text>
</comment>
<sequence>MDAAAWDAHESARKKKAAEEAAERQAERERLLKQPTAQIAFLKVVENARIEFAAADTDFKRGATRPARAKAVCSTLNSRTIGGWVGRVATLSTNGDGLGVLSVEIADYIYLSTWNNSFSDFADNTLIPANSPLYQTMSSLKIGDHVRFDGRLFRSDTNVSRIELPRD</sequence>
<dbReference type="Proteomes" id="UP000198795">
    <property type="component" value="Unassembled WGS sequence"/>
</dbReference>
<organism evidence="2 3">
    <name type="scientific">Filomicrobium insigne</name>
    <dbReference type="NCBI Taxonomy" id="418854"/>
    <lineage>
        <taxon>Bacteria</taxon>
        <taxon>Pseudomonadati</taxon>
        <taxon>Pseudomonadota</taxon>
        <taxon>Alphaproteobacteria</taxon>
        <taxon>Hyphomicrobiales</taxon>
        <taxon>Hyphomicrobiaceae</taxon>
        <taxon>Filomicrobium</taxon>
    </lineage>
</organism>
<gene>
    <name evidence="2" type="ORF">SAMN04488061_0553</name>
</gene>
<evidence type="ECO:0000313" key="3">
    <source>
        <dbReference type="Proteomes" id="UP000198795"/>
    </source>
</evidence>
<proteinExistence type="predicted"/>
<feature type="region of interest" description="Disordered" evidence="1">
    <location>
        <begin position="1"/>
        <end position="22"/>
    </location>
</feature>